<evidence type="ECO:0000313" key="5">
    <source>
        <dbReference type="Proteomes" id="UP001642487"/>
    </source>
</evidence>
<protein>
    <recommendedName>
        <fullName evidence="3">CBS domain-containing protein</fullName>
    </recommendedName>
</protein>
<evidence type="ECO:0000256" key="1">
    <source>
        <dbReference type="ARBA" id="ARBA00023122"/>
    </source>
</evidence>
<sequence>MEIQNTAYFHLQRRFLSQSNPDPRSRMQGIMKAVRWQETLKKITVTQHSYRRETNKLEKIWEKSEFGGDLSSPLKGLENITVGEIVSRKGDGSIGSSWLSCKAEDTAIDAVQNMARNNIGSLVVLKSEGEHIAGIVTERDYLKKIIADGRSPIYTRVGEIMTCEDKLVTVTSDTKILKAMQLMTAASTRSSKRRIIQFNILAFAENRIRNVPVIDGKLVGMISIVDVVRAVVEQQNGELERLNDYIKGEYY</sequence>
<keyword evidence="1 2" id="KW-0129">CBS domain</keyword>
<dbReference type="SUPFAM" id="SSF54631">
    <property type="entry name" value="CBS-domain pair"/>
    <property type="match status" value="1"/>
</dbReference>
<dbReference type="Gene3D" id="3.10.580.10">
    <property type="entry name" value="CBS-domain"/>
    <property type="match status" value="2"/>
</dbReference>
<accession>A0ABP0XWY2</accession>
<feature type="domain" description="CBS" evidence="3">
    <location>
        <begin position="161"/>
        <end position="239"/>
    </location>
</feature>
<dbReference type="InterPro" id="IPR051257">
    <property type="entry name" value="Diverse_CBS-Domain"/>
</dbReference>
<dbReference type="InterPro" id="IPR044725">
    <property type="entry name" value="CBSX3_CBS_dom"/>
</dbReference>
<dbReference type="EMBL" id="OZ021745">
    <property type="protein sequence ID" value="CAK9312669.1"/>
    <property type="molecule type" value="Genomic_DNA"/>
</dbReference>
<feature type="domain" description="CBS" evidence="3">
    <location>
        <begin position="94"/>
        <end position="153"/>
    </location>
</feature>
<keyword evidence="5" id="KW-1185">Reference proteome</keyword>
<dbReference type="CDD" id="cd04623">
    <property type="entry name" value="CBS_pair_bac_euk"/>
    <property type="match status" value="1"/>
</dbReference>
<dbReference type="PANTHER" id="PTHR43080">
    <property type="entry name" value="CBS DOMAIN-CONTAINING PROTEIN CBSX3, MITOCHONDRIAL"/>
    <property type="match status" value="1"/>
</dbReference>
<evidence type="ECO:0000313" key="4">
    <source>
        <dbReference type="EMBL" id="CAK9312669.1"/>
    </source>
</evidence>
<dbReference type="PROSITE" id="PS51371">
    <property type="entry name" value="CBS"/>
    <property type="match status" value="2"/>
</dbReference>
<proteinExistence type="predicted"/>
<dbReference type="InterPro" id="IPR000644">
    <property type="entry name" value="CBS_dom"/>
</dbReference>
<dbReference type="SMART" id="SM00116">
    <property type="entry name" value="CBS"/>
    <property type="match status" value="2"/>
</dbReference>
<dbReference type="InterPro" id="IPR046342">
    <property type="entry name" value="CBS_dom_sf"/>
</dbReference>
<evidence type="ECO:0000259" key="3">
    <source>
        <dbReference type="PROSITE" id="PS51371"/>
    </source>
</evidence>
<gene>
    <name evidence="4" type="ORF">CITCOLO1_LOCUS4367</name>
</gene>
<name>A0ABP0XWY2_9ROSI</name>
<reference evidence="4 5" key="1">
    <citation type="submission" date="2024-03" db="EMBL/GenBank/DDBJ databases">
        <authorList>
            <person name="Gkanogiannis A."/>
            <person name="Becerra Lopez-Lavalle L."/>
        </authorList>
    </citation>
    <scope>NUCLEOTIDE SEQUENCE [LARGE SCALE GENOMIC DNA]</scope>
</reference>
<dbReference type="Pfam" id="PF00571">
    <property type="entry name" value="CBS"/>
    <property type="match status" value="2"/>
</dbReference>
<evidence type="ECO:0000256" key="2">
    <source>
        <dbReference type="PROSITE-ProRule" id="PRU00703"/>
    </source>
</evidence>
<dbReference type="PANTHER" id="PTHR43080:SF12">
    <property type="entry name" value="CYSTATHIONINE BETA-SYNTHASE (CBS) FAMILY PROTEIN"/>
    <property type="match status" value="1"/>
</dbReference>
<organism evidence="4 5">
    <name type="scientific">Citrullus colocynthis</name>
    <name type="common">colocynth</name>
    <dbReference type="NCBI Taxonomy" id="252529"/>
    <lineage>
        <taxon>Eukaryota</taxon>
        <taxon>Viridiplantae</taxon>
        <taxon>Streptophyta</taxon>
        <taxon>Embryophyta</taxon>
        <taxon>Tracheophyta</taxon>
        <taxon>Spermatophyta</taxon>
        <taxon>Magnoliopsida</taxon>
        <taxon>eudicotyledons</taxon>
        <taxon>Gunneridae</taxon>
        <taxon>Pentapetalae</taxon>
        <taxon>rosids</taxon>
        <taxon>fabids</taxon>
        <taxon>Cucurbitales</taxon>
        <taxon>Cucurbitaceae</taxon>
        <taxon>Benincaseae</taxon>
        <taxon>Citrullus</taxon>
    </lineage>
</organism>
<dbReference type="Proteomes" id="UP001642487">
    <property type="component" value="Chromosome 11"/>
</dbReference>